<dbReference type="InterPro" id="IPR006680">
    <property type="entry name" value="Amidohydro-rel"/>
</dbReference>
<dbReference type="EMBL" id="BAABJQ010000017">
    <property type="protein sequence ID" value="GAA5192283.1"/>
    <property type="molecule type" value="Genomic_DNA"/>
</dbReference>
<evidence type="ECO:0000259" key="6">
    <source>
        <dbReference type="Pfam" id="PF04909"/>
    </source>
</evidence>
<dbReference type="SUPFAM" id="SSF51556">
    <property type="entry name" value="Metallo-dependent hydrolases"/>
    <property type="match status" value="1"/>
</dbReference>
<feature type="domain" description="Amidohydrolase-related" evidence="6">
    <location>
        <begin position="8"/>
        <end position="305"/>
    </location>
</feature>
<gene>
    <name evidence="7" type="ORF">GCM10023322_51550</name>
</gene>
<evidence type="ECO:0000256" key="4">
    <source>
        <dbReference type="ARBA" id="ARBA00036832"/>
    </source>
</evidence>
<protein>
    <recommendedName>
        <fullName evidence="5">6-methylsalicylate decarboxylase</fullName>
        <ecNumber evidence="5">4.1.1.52</ecNumber>
    </recommendedName>
</protein>
<dbReference type="Gene3D" id="3.20.20.140">
    <property type="entry name" value="Metal-dependent hydrolases"/>
    <property type="match status" value="1"/>
</dbReference>
<dbReference type="PANTHER" id="PTHR21240:SF29">
    <property type="entry name" value="AMIDOHYDROLASE-RELATED DOMAIN-CONTAINING PROTEIN"/>
    <property type="match status" value="1"/>
</dbReference>
<accession>A0ABP9S752</accession>
<dbReference type="Proteomes" id="UP001501570">
    <property type="component" value="Unassembled WGS sequence"/>
</dbReference>
<reference evidence="8" key="1">
    <citation type="journal article" date="2019" name="Int. J. Syst. Evol. Microbiol.">
        <title>The Global Catalogue of Microorganisms (GCM) 10K type strain sequencing project: providing services to taxonomists for standard genome sequencing and annotation.</title>
        <authorList>
            <consortium name="The Broad Institute Genomics Platform"/>
            <consortium name="The Broad Institute Genome Sequencing Center for Infectious Disease"/>
            <person name="Wu L."/>
            <person name="Ma J."/>
        </authorList>
    </citation>
    <scope>NUCLEOTIDE SEQUENCE [LARGE SCALE GENOMIC DNA]</scope>
    <source>
        <strain evidence="8">JCM 18304</strain>
    </source>
</reference>
<proteinExistence type="predicted"/>
<dbReference type="Pfam" id="PF04909">
    <property type="entry name" value="Amidohydro_2"/>
    <property type="match status" value="1"/>
</dbReference>
<evidence type="ECO:0000256" key="5">
    <source>
        <dbReference type="ARBA" id="ARBA00038889"/>
    </source>
</evidence>
<keyword evidence="2" id="KW-0862">Zinc</keyword>
<evidence type="ECO:0000256" key="1">
    <source>
        <dbReference type="ARBA" id="ARBA00022723"/>
    </source>
</evidence>
<sequence>MTRANGWVDIHAHFTPPTTPQEREAQWRGLQEARFLAPQPYHWQPETTLATMDRLGIAMQMLSPVPLAPTVPQLRVWNDYGAQLVADHPDRFGLLAGLPIDDPDACLAEIERGDSQTHPDGYLLTTQRHGVSLSDQRLAPVWAELDRRRAVLFVHPRTDIAPPLGQPAALVEVTFETTRALVDLLYTGFFRRYPNLTVVLAHCGGALPALSGRLGLLGAEPWVPNPQGLTSSDIRADLARLYLDTAATGTDANLASALTMVPRDHLVYGADAGVPCSNEASMARNIEALHASAILTPQEVDGLGHRAFKLFPAASRRHHHLATKAA</sequence>
<keyword evidence="3" id="KW-0456">Lyase</keyword>
<organism evidence="7 8">
    <name type="scientific">Rugosimonospora acidiphila</name>
    <dbReference type="NCBI Taxonomy" id="556531"/>
    <lineage>
        <taxon>Bacteria</taxon>
        <taxon>Bacillati</taxon>
        <taxon>Actinomycetota</taxon>
        <taxon>Actinomycetes</taxon>
        <taxon>Micromonosporales</taxon>
        <taxon>Micromonosporaceae</taxon>
        <taxon>Rugosimonospora</taxon>
    </lineage>
</organism>
<dbReference type="RefSeq" id="WP_345633793.1">
    <property type="nucleotide sequence ID" value="NZ_BAABJQ010000017.1"/>
</dbReference>
<keyword evidence="8" id="KW-1185">Reference proteome</keyword>
<keyword evidence="1" id="KW-0479">Metal-binding</keyword>
<comment type="caution">
    <text evidence="7">The sequence shown here is derived from an EMBL/GenBank/DDBJ whole genome shotgun (WGS) entry which is preliminary data.</text>
</comment>
<evidence type="ECO:0000313" key="7">
    <source>
        <dbReference type="EMBL" id="GAA5192283.1"/>
    </source>
</evidence>
<evidence type="ECO:0000256" key="3">
    <source>
        <dbReference type="ARBA" id="ARBA00023239"/>
    </source>
</evidence>
<evidence type="ECO:0000313" key="8">
    <source>
        <dbReference type="Proteomes" id="UP001501570"/>
    </source>
</evidence>
<dbReference type="EC" id="4.1.1.52" evidence="5"/>
<name>A0ABP9S752_9ACTN</name>
<dbReference type="PANTHER" id="PTHR21240">
    <property type="entry name" value="2-AMINO-3-CARBOXYLMUCONATE-6-SEMIALDEHYDE DECARBOXYLASE"/>
    <property type="match status" value="1"/>
</dbReference>
<dbReference type="InterPro" id="IPR032466">
    <property type="entry name" value="Metal_Hydrolase"/>
</dbReference>
<evidence type="ECO:0000256" key="2">
    <source>
        <dbReference type="ARBA" id="ARBA00022833"/>
    </source>
</evidence>
<dbReference type="InterPro" id="IPR032465">
    <property type="entry name" value="ACMSD"/>
</dbReference>
<comment type="catalytic activity">
    <reaction evidence="4">
        <text>6-methylsalicylate + H(+) = 3-methylphenol + CO2</text>
        <dbReference type="Rhea" id="RHEA:23112"/>
        <dbReference type="ChEBI" id="CHEBI:15378"/>
        <dbReference type="ChEBI" id="CHEBI:16526"/>
        <dbReference type="ChEBI" id="CHEBI:17231"/>
        <dbReference type="ChEBI" id="CHEBI:36658"/>
        <dbReference type="EC" id="4.1.1.52"/>
    </reaction>
    <physiologicalReaction direction="left-to-right" evidence="4">
        <dbReference type="Rhea" id="RHEA:23113"/>
    </physiologicalReaction>
</comment>